<gene>
    <name evidence="1" type="ORF">PPENT_87.1.T0960146</name>
</gene>
<evidence type="ECO:0000313" key="1">
    <source>
        <dbReference type="EMBL" id="CAD8190489.1"/>
    </source>
</evidence>
<dbReference type="AlphaFoldDB" id="A0A8S1WQL8"/>
<sequence>MLTTFNSTKVKSSKERHRQISCLLLNYIKTHYKNIFVENSNFNRLSNQKTLNNLQKLKEDYQAKQLALQYFSSFQLIQDILASQIEVDCLADIQKLCLFLSV</sequence>
<comment type="caution">
    <text evidence="1">The sequence shown here is derived from an EMBL/GenBank/DDBJ whole genome shotgun (WGS) entry which is preliminary data.</text>
</comment>
<keyword evidence="2" id="KW-1185">Reference proteome</keyword>
<organism evidence="1 2">
    <name type="scientific">Paramecium pentaurelia</name>
    <dbReference type="NCBI Taxonomy" id="43138"/>
    <lineage>
        <taxon>Eukaryota</taxon>
        <taxon>Sar</taxon>
        <taxon>Alveolata</taxon>
        <taxon>Ciliophora</taxon>
        <taxon>Intramacronucleata</taxon>
        <taxon>Oligohymenophorea</taxon>
        <taxon>Peniculida</taxon>
        <taxon>Parameciidae</taxon>
        <taxon>Paramecium</taxon>
    </lineage>
</organism>
<accession>A0A8S1WQL8</accession>
<protein>
    <submittedName>
        <fullName evidence="1">Uncharacterized protein</fullName>
    </submittedName>
</protein>
<reference evidence="1" key="1">
    <citation type="submission" date="2021-01" db="EMBL/GenBank/DDBJ databases">
        <authorList>
            <consortium name="Genoscope - CEA"/>
            <person name="William W."/>
        </authorList>
    </citation>
    <scope>NUCLEOTIDE SEQUENCE</scope>
</reference>
<dbReference type="OrthoDB" id="303153at2759"/>
<dbReference type="EMBL" id="CAJJDO010000096">
    <property type="protein sequence ID" value="CAD8190489.1"/>
    <property type="molecule type" value="Genomic_DNA"/>
</dbReference>
<proteinExistence type="predicted"/>
<name>A0A8S1WQL8_9CILI</name>
<evidence type="ECO:0000313" key="2">
    <source>
        <dbReference type="Proteomes" id="UP000689195"/>
    </source>
</evidence>
<dbReference type="Proteomes" id="UP000689195">
    <property type="component" value="Unassembled WGS sequence"/>
</dbReference>